<protein>
    <submittedName>
        <fullName evidence="2">Uncharacterized protein</fullName>
    </submittedName>
</protein>
<dbReference type="OMA" id="DEAGFYQ"/>
<organism evidence="3">
    <name type="scientific">Perkinsus marinus (strain ATCC 50983 / TXsc)</name>
    <dbReference type="NCBI Taxonomy" id="423536"/>
    <lineage>
        <taxon>Eukaryota</taxon>
        <taxon>Sar</taxon>
        <taxon>Alveolata</taxon>
        <taxon>Perkinsozoa</taxon>
        <taxon>Perkinsea</taxon>
        <taxon>Perkinsida</taxon>
        <taxon>Perkinsidae</taxon>
        <taxon>Perkinsus</taxon>
    </lineage>
</organism>
<accession>C5KXP9</accession>
<dbReference type="GeneID" id="9039158"/>
<evidence type="ECO:0000256" key="1">
    <source>
        <dbReference type="SAM" id="MobiDB-lite"/>
    </source>
</evidence>
<feature type="compositionally biased region" description="Low complexity" evidence="1">
    <location>
        <begin position="241"/>
        <end position="253"/>
    </location>
</feature>
<sequence>MGAKLTRPWYVLEAELDDAAVSDFVSTLSPRGATFVSRLRLKEPHRADYYLDEVRKALVDSTLPDARAEHKELGRRLEEFARDEGVACPSFLQNLRRIVEPPNDMSEDADSAIDAVSVMSSLHEIPESDSDDLPEEPVSPQPLPVRPLSATATATAKAPPTTATNGRGGSVAAGITHRYGPWDWSRSATPSRVNLRPRNARAGMSTPGGLRTPPVTPGWPPSSTPAPLDWRSASRSFPKASLGPLGSSSSRMMPPRPGTVWSTSTPTSRPSTSSTSVNNLQVTFSVRNDYDYAHLVPKYVERRTHHDRYAWVWDYCRSESYGPGREWRRYLAAQRQTLGETCFEALNGPWIIDHAVMAGLVHDDFIHRPLVGNVLLCHGILNSCGGDDGLWLPSASALLRYCYECGAYPHLVTYHTRHGRPSGSTMNSCNLFFCCRRHCEDALQRLLRAGFTFGFRPSGYLFFARSEKAFVSPFRDEHGGFSGLTIEEGRLCFLLAHTRLMNLRSGIPLSTFKVYDNEWITTTLEQIDAARECPSTKTLASRFADLGEVTDDALSAVLGMVRDYSITVGALERTFAERRRSL</sequence>
<evidence type="ECO:0000313" key="2">
    <source>
        <dbReference type="EMBL" id="EER10773.1"/>
    </source>
</evidence>
<reference evidence="2 3" key="1">
    <citation type="submission" date="2008-07" db="EMBL/GenBank/DDBJ databases">
        <authorList>
            <person name="El-Sayed N."/>
            <person name="Caler E."/>
            <person name="Inman J."/>
            <person name="Amedeo P."/>
            <person name="Hass B."/>
            <person name="Wortman J."/>
        </authorList>
    </citation>
    <scope>NUCLEOTIDE SEQUENCE [LARGE SCALE GENOMIC DNA]</scope>
    <source>
        <strain evidence="3">ATCC 50983 / TXsc</strain>
    </source>
</reference>
<name>C5KXP9_PERM5</name>
<dbReference type="AlphaFoldDB" id="C5KXP9"/>
<dbReference type="Proteomes" id="UP000007800">
    <property type="component" value="Unassembled WGS sequence"/>
</dbReference>
<keyword evidence="3" id="KW-1185">Reference proteome</keyword>
<dbReference type="OrthoDB" id="473677at2759"/>
<feature type="region of interest" description="Disordered" evidence="1">
    <location>
        <begin position="123"/>
        <end position="172"/>
    </location>
</feature>
<feature type="compositionally biased region" description="Pro residues" evidence="1">
    <location>
        <begin position="214"/>
        <end position="224"/>
    </location>
</feature>
<dbReference type="RefSeq" id="XP_002778978.1">
    <property type="nucleotide sequence ID" value="XM_002778932.1"/>
</dbReference>
<dbReference type="EMBL" id="GG677256">
    <property type="protein sequence ID" value="EER10773.1"/>
    <property type="molecule type" value="Genomic_DNA"/>
</dbReference>
<feature type="compositionally biased region" description="Low complexity" evidence="1">
    <location>
        <begin position="150"/>
        <end position="164"/>
    </location>
</feature>
<gene>
    <name evidence="2" type="ORF">Pmar_PMAR000817</name>
</gene>
<feature type="compositionally biased region" description="Low complexity" evidence="1">
    <location>
        <begin position="262"/>
        <end position="276"/>
    </location>
</feature>
<proteinExistence type="predicted"/>
<evidence type="ECO:0000313" key="3">
    <source>
        <dbReference type="Proteomes" id="UP000007800"/>
    </source>
</evidence>
<dbReference type="InParanoid" id="C5KXP9"/>
<feature type="region of interest" description="Disordered" evidence="1">
    <location>
        <begin position="198"/>
        <end position="276"/>
    </location>
</feature>